<keyword evidence="1" id="KW-1133">Transmembrane helix</keyword>
<feature type="transmembrane region" description="Helical" evidence="1">
    <location>
        <begin position="58"/>
        <end position="76"/>
    </location>
</feature>
<reference evidence="2 3" key="1">
    <citation type="journal article" date="2010" name="Stand. Genomic Sci.">
        <title>Complete genome sequence of Spirochaeta smaragdinae type strain (SEBR 4228).</title>
        <authorList>
            <person name="Mavromatis K."/>
            <person name="Yasawong M."/>
            <person name="Chertkov O."/>
            <person name="Lapidus A."/>
            <person name="Lucas S."/>
            <person name="Nolan M."/>
            <person name="Del Rio T.G."/>
            <person name="Tice H."/>
            <person name="Cheng J.F."/>
            <person name="Pitluck S."/>
            <person name="Liolios K."/>
            <person name="Ivanova N."/>
            <person name="Tapia R."/>
            <person name="Han C."/>
            <person name="Bruce D."/>
            <person name="Goodwin L."/>
            <person name="Pati A."/>
            <person name="Chen A."/>
            <person name="Palaniappan K."/>
            <person name="Land M."/>
            <person name="Hauser L."/>
            <person name="Chang Y.J."/>
            <person name="Jeffries C.D."/>
            <person name="Detter J.C."/>
            <person name="Rohde M."/>
            <person name="Brambilla E."/>
            <person name="Spring S."/>
            <person name="Goker M."/>
            <person name="Sikorski J."/>
            <person name="Woyke T."/>
            <person name="Bristow J."/>
            <person name="Eisen J.A."/>
            <person name="Markowitz V."/>
            <person name="Hugenholtz P."/>
            <person name="Klenk H.P."/>
            <person name="Kyrpides N.C."/>
        </authorList>
    </citation>
    <scope>NUCLEOTIDE SEQUENCE [LARGE SCALE GENOMIC DNA]</scope>
    <source>
        <strain evidence="3">DSM 11293 / JCM 15392 / SEBR 4228</strain>
    </source>
</reference>
<feature type="transmembrane region" description="Helical" evidence="1">
    <location>
        <begin position="88"/>
        <end position="109"/>
    </location>
</feature>
<feature type="transmembrane region" description="Helical" evidence="1">
    <location>
        <begin position="203"/>
        <end position="224"/>
    </location>
</feature>
<dbReference type="HOGENOM" id="CLU_1089509_0_0_12"/>
<sequence length="238" mass="26626">MPYCPHCGVEVDPDTQTCPLCKTPLPSIDTKPIGFGEYPDREHKLHYQRRKFTNRERFSALHFILFVLLIPFTVTLSTDLLLHGEITWSIFPIISLLGAFAICACSLFVRNVWKLLSSYLLIVVVIALLFHMITGTLGSFLRWSLPITLVATAVTVVAIIYGAKAKSRGFNIAGVSLWAVALFCLILDAIISINRGTPQKIHGWSVITGSALFPLGALFFYVHYRFGGRISFKRFFNA</sequence>
<feature type="transmembrane region" description="Helical" evidence="1">
    <location>
        <begin position="170"/>
        <end position="191"/>
    </location>
</feature>
<feature type="transmembrane region" description="Helical" evidence="1">
    <location>
        <begin position="116"/>
        <end position="137"/>
    </location>
</feature>
<accession>E1R730</accession>
<evidence type="ECO:0000313" key="3">
    <source>
        <dbReference type="Proteomes" id="UP000002318"/>
    </source>
</evidence>
<dbReference type="OrthoDB" id="80070at2"/>
<dbReference type="RefSeq" id="WP_013254820.1">
    <property type="nucleotide sequence ID" value="NC_014364.1"/>
</dbReference>
<evidence type="ECO:0000256" key="1">
    <source>
        <dbReference type="SAM" id="Phobius"/>
    </source>
</evidence>
<dbReference type="STRING" id="573413.Spirs_2242"/>
<name>E1R730_SEDSS</name>
<organism evidence="2 3">
    <name type="scientific">Sediminispirochaeta smaragdinae (strain DSM 11293 / JCM 15392 / SEBR 4228)</name>
    <name type="common">Spirochaeta smaragdinae</name>
    <dbReference type="NCBI Taxonomy" id="573413"/>
    <lineage>
        <taxon>Bacteria</taxon>
        <taxon>Pseudomonadati</taxon>
        <taxon>Spirochaetota</taxon>
        <taxon>Spirochaetia</taxon>
        <taxon>Spirochaetales</taxon>
        <taxon>Spirochaetaceae</taxon>
        <taxon>Sediminispirochaeta</taxon>
    </lineage>
</organism>
<dbReference type="eggNOG" id="ENOG503399K">
    <property type="taxonomic scope" value="Bacteria"/>
</dbReference>
<evidence type="ECO:0000313" key="2">
    <source>
        <dbReference type="EMBL" id="ADK81357.1"/>
    </source>
</evidence>
<keyword evidence="1" id="KW-0472">Membrane</keyword>
<proteinExistence type="predicted"/>
<keyword evidence="3" id="KW-1185">Reference proteome</keyword>
<dbReference type="Proteomes" id="UP000002318">
    <property type="component" value="Chromosome"/>
</dbReference>
<dbReference type="KEGG" id="ssm:Spirs_2242"/>
<feature type="transmembrane region" description="Helical" evidence="1">
    <location>
        <begin position="143"/>
        <end position="163"/>
    </location>
</feature>
<dbReference type="EMBL" id="CP002116">
    <property type="protein sequence ID" value="ADK81357.1"/>
    <property type="molecule type" value="Genomic_DNA"/>
</dbReference>
<gene>
    <name evidence="2" type="ordered locus">Spirs_2242</name>
</gene>
<keyword evidence="1" id="KW-0812">Transmembrane</keyword>
<dbReference type="AlphaFoldDB" id="E1R730"/>
<protein>
    <submittedName>
        <fullName evidence="2">Uncharacterized protein</fullName>
    </submittedName>
</protein>